<reference evidence="5 6" key="1">
    <citation type="journal article" date="2006" name="J. Bacteriol.">
        <title>Comparison of the genome sequence of the poultry pathogen Bordetella avium with those of B. bronchiseptica, B. pertussis, and B. parapertussis reveals extensive diversity in surface structures associated with host interaction.</title>
        <authorList>
            <person name="Sebaihia M."/>
            <person name="Preston A."/>
            <person name="Maskell D.J."/>
            <person name="Kuzmiak H."/>
            <person name="Connell T.D."/>
            <person name="King N.D."/>
            <person name="Orndorff P.E."/>
            <person name="Miyamoto D.M."/>
            <person name="Thomson N.R."/>
            <person name="Harris D."/>
            <person name="Goble A."/>
            <person name="Lord A."/>
            <person name="Murphy L."/>
            <person name="Quail M.A."/>
            <person name="Rutter S."/>
            <person name="Squares R."/>
            <person name="Squares S."/>
            <person name="Woodward J."/>
            <person name="Parkhill J."/>
            <person name="Temple L.M."/>
        </authorList>
    </citation>
    <scope>NUCLEOTIDE SEQUENCE [LARGE SCALE GENOMIC DNA]</scope>
    <source>
        <strain evidence="5 6">197N</strain>
    </source>
</reference>
<protein>
    <submittedName>
        <fullName evidence="5">Decarboxylating aminotransferase</fullName>
        <ecNumber evidence="5">4.1.1.64</ecNumber>
    </submittedName>
</protein>
<dbReference type="CDD" id="cd00610">
    <property type="entry name" value="OAT_like"/>
    <property type="match status" value="1"/>
</dbReference>
<dbReference type="AlphaFoldDB" id="Q2KYU5"/>
<dbReference type="InterPro" id="IPR049704">
    <property type="entry name" value="Aminotrans_3_PPA_site"/>
</dbReference>
<sequence>MSRDKAMLNAFDPAAAAGLPQAERALIERRQRMLGPAYRLFYDQPLHIVRGEGVWLYAADGQRYLDAYNNVASVGHSHPRVVQAIAAQAAVLNTHTRYLHEGVLDYAERLLATFPPALSQVIFTCTGSEANDLALRVARSHTGGSGVIVTRLAYHGVTAAVAAVSPSLGQAVPLGLDTRAIDAPDSYRQDPATLGLWFAERVREAIADMRRHGIQPAALLVDTIFSSDGVYAEPAGFLAPAVAVIREAGGLFIADEVQAGFARTGSCMWGFQRHGLEPDIVTMGKPMGNGHPIAAMVARPDVLARFGSEARYFNTFGGNPVSCAAAAATLSVIEDEGLQANAAEVGHYLRQGFRALAARHPLIGDVRGDGLFLGVELVSDRQAKTPAKAHTHRFVNLMRENHVLLSATGLHGNVLKLRPQLPFRTEHADILLAAADKVFTQLAEESTRLTVLAPGLGF</sequence>
<dbReference type="KEGG" id="bav:BAV0462"/>
<dbReference type="Proteomes" id="UP000001977">
    <property type="component" value="Chromosome"/>
</dbReference>
<name>Q2KYU5_BORA1</name>
<keyword evidence="5" id="KW-0456">Lyase</keyword>
<dbReference type="eggNOG" id="COG0160">
    <property type="taxonomic scope" value="Bacteria"/>
</dbReference>
<proteinExistence type="inferred from homology"/>
<dbReference type="EMBL" id="AM167904">
    <property type="protein sequence ID" value="CAJ48067.1"/>
    <property type="molecule type" value="Genomic_DNA"/>
</dbReference>
<keyword evidence="5" id="KW-0032">Aminotransferase</keyword>
<keyword evidence="3 4" id="KW-0663">Pyridoxal phosphate</keyword>
<dbReference type="OrthoDB" id="3398487at2"/>
<dbReference type="Pfam" id="PF00202">
    <property type="entry name" value="Aminotran_3"/>
    <property type="match status" value="1"/>
</dbReference>
<gene>
    <name evidence="5" type="ordered locus">BAV0462</name>
</gene>
<dbReference type="PANTHER" id="PTHR45688">
    <property type="match status" value="1"/>
</dbReference>
<organism evidence="5 6">
    <name type="scientific">Bordetella avium (strain 197N)</name>
    <dbReference type="NCBI Taxonomy" id="360910"/>
    <lineage>
        <taxon>Bacteria</taxon>
        <taxon>Pseudomonadati</taxon>
        <taxon>Pseudomonadota</taxon>
        <taxon>Betaproteobacteria</taxon>
        <taxon>Burkholderiales</taxon>
        <taxon>Alcaligenaceae</taxon>
        <taxon>Bordetella</taxon>
    </lineage>
</organism>
<dbReference type="RefSeq" id="WP_012416159.1">
    <property type="nucleotide sequence ID" value="NC_010645.1"/>
</dbReference>
<dbReference type="Gene3D" id="3.90.1150.10">
    <property type="entry name" value="Aspartate Aminotransferase, domain 1"/>
    <property type="match status" value="1"/>
</dbReference>
<dbReference type="EC" id="4.1.1.64" evidence="5"/>
<dbReference type="InterPro" id="IPR005814">
    <property type="entry name" value="Aminotrans_3"/>
</dbReference>
<dbReference type="HOGENOM" id="CLU_016922_8_0_4"/>
<dbReference type="PANTHER" id="PTHR45688:SF13">
    <property type="entry name" value="ALANINE--GLYOXYLATE AMINOTRANSFERASE 2-LIKE"/>
    <property type="match status" value="1"/>
</dbReference>
<evidence type="ECO:0000256" key="3">
    <source>
        <dbReference type="ARBA" id="ARBA00022898"/>
    </source>
</evidence>
<dbReference type="InterPro" id="IPR015422">
    <property type="entry name" value="PyrdxlP-dep_Trfase_small"/>
</dbReference>
<dbReference type="GO" id="GO:0047432">
    <property type="term" value="F:2,2-dialkylglycine decarboxylase (pyruvate) activity"/>
    <property type="evidence" value="ECO:0007669"/>
    <property type="project" value="UniProtKB-EC"/>
</dbReference>
<dbReference type="STRING" id="360910.BAV0462"/>
<dbReference type="Gene3D" id="3.40.640.10">
    <property type="entry name" value="Type I PLP-dependent aspartate aminotransferase-like (Major domain)"/>
    <property type="match status" value="1"/>
</dbReference>
<dbReference type="InterPro" id="IPR015421">
    <property type="entry name" value="PyrdxlP-dep_Trfase_major"/>
</dbReference>
<dbReference type="GO" id="GO:0008483">
    <property type="term" value="F:transaminase activity"/>
    <property type="evidence" value="ECO:0007669"/>
    <property type="project" value="UniProtKB-KW"/>
</dbReference>
<keyword evidence="6" id="KW-1185">Reference proteome</keyword>
<dbReference type="PROSITE" id="PS00600">
    <property type="entry name" value="AA_TRANSFER_CLASS_3"/>
    <property type="match status" value="1"/>
</dbReference>
<evidence type="ECO:0000256" key="1">
    <source>
        <dbReference type="ARBA" id="ARBA00001933"/>
    </source>
</evidence>
<dbReference type="GO" id="GO:0030170">
    <property type="term" value="F:pyridoxal phosphate binding"/>
    <property type="evidence" value="ECO:0007669"/>
    <property type="project" value="InterPro"/>
</dbReference>
<evidence type="ECO:0000256" key="2">
    <source>
        <dbReference type="ARBA" id="ARBA00008954"/>
    </source>
</evidence>
<evidence type="ECO:0000313" key="6">
    <source>
        <dbReference type="Proteomes" id="UP000001977"/>
    </source>
</evidence>
<keyword evidence="5" id="KW-0808">Transferase</keyword>
<evidence type="ECO:0000313" key="5">
    <source>
        <dbReference type="EMBL" id="CAJ48067.1"/>
    </source>
</evidence>
<dbReference type="PIRSF" id="PIRSF000521">
    <property type="entry name" value="Transaminase_4ab_Lys_Orn"/>
    <property type="match status" value="1"/>
</dbReference>
<dbReference type="SUPFAM" id="SSF53383">
    <property type="entry name" value="PLP-dependent transferases"/>
    <property type="match status" value="1"/>
</dbReference>
<comment type="cofactor">
    <cofactor evidence="1">
        <name>pyridoxal 5'-phosphate</name>
        <dbReference type="ChEBI" id="CHEBI:597326"/>
    </cofactor>
</comment>
<accession>Q2KYU5</accession>
<evidence type="ECO:0000256" key="4">
    <source>
        <dbReference type="RuleBase" id="RU003560"/>
    </source>
</evidence>
<comment type="similarity">
    <text evidence="2 4">Belongs to the class-III pyridoxal-phosphate-dependent aminotransferase family.</text>
</comment>
<dbReference type="InterPro" id="IPR015424">
    <property type="entry name" value="PyrdxlP-dep_Trfase"/>
</dbReference>